<organism evidence="1 2">
    <name type="scientific">Proteiniclasticum ruminis</name>
    <dbReference type="NCBI Taxonomy" id="398199"/>
    <lineage>
        <taxon>Bacteria</taxon>
        <taxon>Bacillati</taxon>
        <taxon>Bacillota</taxon>
        <taxon>Clostridia</taxon>
        <taxon>Eubacteriales</taxon>
        <taxon>Clostridiaceae</taxon>
        <taxon>Proteiniclasticum</taxon>
    </lineage>
</organism>
<gene>
    <name evidence="1" type="ORF">SAMN05421804_1124</name>
</gene>
<proteinExistence type="predicted"/>
<dbReference type="AlphaFoldDB" id="A0A1G8SFE5"/>
<dbReference type="Proteomes" id="UP000183255">
    <property type="component" value="Unassembled WGS sequence"/>
</dbReference>
<evidence type="ECO:0000313" key="2">
    <source>
        <dbReference type="Proteomes" id="UP000183255"/>
    </source>
</evidence>
<sequence length="99" mass="11748">MYNSTKRVPGGSSYADAVFRTTADAKSYAQKMFHRVIEKKSFNPHEIQFFATEDFFMLAYQKIPFIVEDFSFVELKRSEGFHAFEEWLSKTIFQKIREK</sequence>
<dbReference type="EMBL" id="FNDZ01000012">
    <property type="protein sequence ID" value="SDJ27883.1"/>
    <property type="molecule type" value="Genomic_DNA"/>
</dbReference>
<evidence type="ECO:0000313" key="1">
    <source>
        <dbReference type="EMBL" id="SDJ27883.1"/>
    </source>
</evidence>
<reference evidence="1 2" key="1">
    <citation type="submission" date="2016-10" db="EMBL/GenBank/DDBJ databases">
        <authorList>
            <person name="de Groot N.N."/>
        </authorList>
    </citation>
    <scope>NUCLEOTIDE SEQUENCE [LARGE SCALE GENOMIC DNA]</scope>
    <source>
        <strain evidence="1 2">CGMCC 1.5058</strain>
    </source>
</reference>
<dbReference type="RefSeq" id="WP_031577977.1">
    <property type="nucleotide sequence ID" value="NZ_FNDZ01000012.1"/>
</dbReference>
<name>A0A1G8SFE5_9CLOT</name>
<accession>A0A1G8SFE5</accession>
<protein>
    <submittedName>
        <fullName evidence="1">Uncharacterized protein</fullName>
    </submittedName>
</protein>